<evidence type="ECO:0000313" key="1">
    <source>
        <dbReference type="EMBL" id="KAK7677338.1"/>
    </source>
</evidence>
<dbReference type="EMBL" id="JASBNA010000090">
    <property type="protein sequence ID" value="KAK7677338.1"/>
    <property type="molecule type" value="Genomic_DNA"/>
</dbReference>
<accession>A0AAW0FA72</accession>
<keyword evidence="2" id="KW-1185">Reference proteome</keyword>
<gene>
    <name evidence="1" type="ORF">QCA50_019668</name>
</gene>
<proteinExistence type="predicted"/>
<protein>
    <recommendedName>
        <fullName evidence="3">Arrestin-like N-terminal domain-containing protein</fullName>
    </recommendedName>
</protein>
<dbReference type="Proteomes" id="UP001385951">
    <property type="component" value="Unassembled WGS sequence"/>
</dbReference>
<evidence type="ECO:0008006" key="3">
    <source>
        <dbReference type="Google" id="ProtNLM"/>
    </source>
</evidence>
<evidence type="ECO:0000313" key="2">
    <source>
        <dbReference type="Proteomes" id="UP001385951"/>
    </source>
</evidence>
<comment type="caution">
    <text evidence="1">The sequence shown here is derived from an EMBL/GenBank/DDBJ whole genome shotgun (WGS) entry which is preliminary data.</text>
</comment>
<reference evidence="1 2" key="1">
    <citation type="submission" date="2022-09" db="EMBL/GenBank/DDBJ databases">
        <authorList>
            <person name="Palmer J.M."/>
        </authorList>
    </citation>
    <scope>NUCLEOTIDE SEQUENCE [LARGE SCALE GENOMIC DNA]</scope>
    <source>
        <strain evidence="1 2">DSM 7382</strain>
    </source>
</reference>
<name>A0AAW0FA72_9APHY</name>
<sequence>MDQIETRHVQIHGVRLRSPFSAPRPPSLFYSLPPAYPPPRPPLYPRRNIAQPNISMEVSVVPYFNCVKCPPRDHVIKDGTFFARVYTYQFQQLAFHIKLSLRPNTHARCTLFGQQRIVLQRKILSSGESEMGLENNVASNYLMLSSNYVEFDTTLPKSRSLVARDVIPYNTPGWVDFSIEIEEVQIMSRSPGAGKLVVHPGPFNAEIPIDHAKQVGKHLGIEDKWKMEWVGPRQSGPPKAAAKITYQINTSCYVPFGVAPEEDDVPVKQEVEYEPSLA</sequence>
<dbReference type="AlphaFoldDB" id="A0AAW0FA72"/>
<organism evidence="1 2">
    <name type="scientific">Cerrena zonata</name>
    <dbReference type="NCBI Taxonomy" id="2478898"/>
    <lineage>
        <taxon>Eukaryota</taxon>
        <taxon>Fungi</taxon>
        <taxon>Dikarya</taxon>
        <taxon>Basidiomycota</taxon>
        <taxon>Agaricomycotina</taxon>
        <taxon>Agaricomycetes</taxon>
        <taxon>Polyporales</taxon>
        <taxon>Cerrenaceae</taxon>
        <taxon>Cerrena</taxon>
    </lineage>
</organism>